<dbReference type="PANTHER" id="PTHR14368:SF7">
    <property type="entry name" value="TESTIS-EXPRESSED BASIC PROTEIN 1"/>
    <property type="match status" value="1"/>
</dbReference>
<evidence type="ECO:0000313" key="3">
    <source>
        <dbReference type="RefSeq" id="XP_045370550.1"/>
    </source>
</evidence>
<organism evidence="3">
    <name type="scientific">Camelus bactrianus</name>
    <name type="common">Bactrian camel</name>
    <dbReference type="NCBI Taxonomy" id="9837"/>
    <lineage>
        <taxon>Eukaryota</taxon>
        <taxon>Metazoa</taxon>
        <taxon>Chordata</taxon>
        <taxon>Craniata</taxon>
        <taxon>Vertebrata</taxon>
        <taxon>Euteleostomi</taxon>
        <taxon>Mammalia</taxon>
        <taxon>Eutheria</taxon>
        <taxon>Laurasiatheria</taxon>
        <taxon>Artiodactyla</taxon>
        <taxon>Tylopoda</taxon>
        <taxon>Camelidae</taxon>
        <taxon>Camelus</taxon>
    </lineage>
</organism>
<evidence type="ECO:0000256" key="2">
    <source>
        <dbReference type="SAM" id="Phobius"/>
    </source>
</evidence>
<accession>A0A9W3G1B2</accession>
<feature type="region of interest" description="Disordered" evidence="1">
    <location>
        <begin position="354"/>
        <end position="455"/>
    </location>
</feature>
<proteinExistence type="predicted"/>
<evidence type="ECO:0000256" key="1">
    <source>
        <dbReference type="SAM" id="MobiDB-lite"/>
    </source>
</evidence>
<reference evidence="3" key="1">
    <citation type="submission" date="2025-08" db="UniProtKB">
        <authorList>
            <consortium name="RefSeq"/>
        </authorList>
    </citation>
    <scope>IDENTIFICATION</scope>
    <source>
        <tissue evidence="3">Blood</tissue>
    </source>
</reference>
<feature type="transmembrane region" description="Helical" evidence="2">
    <location>
        <begin position="6"/>
        <end position="27"/>
    </location>
</feature>
<protein>
    <submittedName>
        <fullName evidence="3">Testis-expressed basic protein 1</fullName>
    </submittedName>
</protein>
<name>A0A9W3G1B2_CAMBA</name>
<dbReference type="InterPro" id="IPR038754">
    <property type="entry name" value="TSBP1"/>
</dbReference>
<keyword evidence="2" id="KW-0812">Transmembrane</keyword>
<feature type="compositionally biased region" description="Basic and acidic residues" evidence="1">
    <location>
        <begin position="354"/>
        <end position="378"/>
    </location>
</feature>
<keyword evidence="2" id="KW-0472">Membrane</keyword>
<dbReference type="CTD" id="10665"/>
<dbReference type="PANTHER" id="PTHR14368">
    <property type="entry name" value="TESTIS-EXPRESSED BASIC PROTEIN 1"/>
    <property type="match status" value="1"/>
</dbReference>
<dbReference type="RefSeq" id="XP_045370550.1">
    <property type="nucleotide sequence ID" value="XM_045514594.1"/>
</dbReference>
<dbReference type="AlphaFoldDB" id="A0A9W3G1B2"/>
<gene>
    <name evidence="3" type="primary">TSBP1</name>
</gene>
<keyword evidence="2" id="KW-1133">Transmembrane helix</keyword>
<sequence>MAVLVFVSEITLAVILTLLGFAIRAILLTRWTRRKQKEIDVSRYSSEQSASLLDYEDGRDFSSQRSKRERGFRHSYSTESDTSYDDRGVFHVKIIYRPAVIVLPLAEMLHEFFKKNIGRMRILLISNYTDFPPLCISVQFTAPIPGATGPIKLSQKTIGKSPASNYNAFWNNSTSSLKSSIRTNLLWFPLFYRLPMRLFEEAALTSEENTELALREGSDNLGKSIRQEEPAHVAVPIITPIPIVIGPVAAVDSSGKITLSPMVIFPGYVDGELAKKSDSKDQILKSRGTTKFQSSQENKGALKKEILFTDSDKSLTSMHKRESKRKAKDIELEKGEIGMEVKVKDSDATIMKRQESQVKVSDMRMTKELEAQEEKSEAEIPQGQEAQVEKSEAGIPKGQRSKVKKSETGISKGQETQEKRESFEDKEEQDNKKRDAGKNKDTEENNVENKKDDGG</sequence>
<feature type="non-terminal residue" evidence="3">
    <location>
        <position position="455"/>
    </location>
</feature>
<feature type="compositionally biased region" description="Basic and acidic residues" evidence="1">
    <location>
        <begin position="415"/>
        <end position="455"/>
    </location>
</feature>